<dbReference type="RefSeq" id="WP_307201353.1">
    <property type="nucleotide sequence ID" value="NZ_JAUSSU010000002.1"/>
</dbReference>
<dbReference type="Gene3D" id="3.40.50.150">
    <property type="entry name" value="Vaccinia Virus protein VP39"/>
    <property type="match status" value="1"/>
</dbReference>
<evidence type="ECO:0000313" key="1">
    <source>
        <dbReference type="EMBL" id="MDQ0111399.1"/>
    </source>
</evidence>
<sequence>MIVTTAPKPSDRAAAQAERLALELSAKPMLRRNLSVRKLVQMSGDGRLIVVTENEVRYYEEQSDSPLYFHPSMAFVRVKRLRKGESDPLIALSGCQAGDHVVDCTAGFASDSLVFSYAAGESGRVDAIESEAVICAIVREGLAAYRSTLEDVDAAMRRIRMIYGNHMDYLKSLPDRSVDIVYFDPMFRQPVHESSSMEPLRTVANMNELSEQSVAEAVRVARKTVLMKEHQASGEFARLGFERRHVNTSKIAYGVIQIGK</sequence>
<organism evidence="1 2">
    <name type="scientific">Paenibacillus harenae</name>
    <dbReference type="NCBI Taxonomy" id="306543"/>
    <lineage>
        <taxon>Bacteria</taxon>
        <taxon>Bacillati</taxon>
        <taxon>Bacillota</taxon>
        <taxon>Bacilli</taxon>
        <taxon>Bacillales</taxon>
        <taxon>Paenibacillaceae</taxon>
        <taxon>Paenibacillus</taxon>
    </lineage>
</organism>
<dbReference type="InterPro" id="IPR029063">
    <property type="entry name" value="SAM-dependent_MTases_sf"/>
</dbReference>
<keyword evidence="2" id="KW-1185">Reference proteome</keyword>
<accession>A0ABT9TZA4</accession>
<dbReference type="InterPro" id="IPR007536">
    <property type="entry name" value="16SrRNA_methylTrfase_J"/>
</dbReference>
<dbReference type="PANTHER" id="PTHR36112">
    <property type="entry name" value="RIBOSOMAL RNA SMALL SUBUNIT METHYLTRANSFERASE J"/>
    <property type="match status" value="1"/>
</dbReference>
<dbReference type="PANTHER" id="PTHR36112:SF1">
    <property type="entry name" value="RIBOSOMAL RNA SMALL SUBUNIT METHYLTRANSFERASE J"/>
    <property type="match status" value="1"/>
</dbReference>
<gene>
    <name evidence="1" type="ORF">J2T15_000832</name>
</gene>
<dbReference type="EMBL" id="JAUSSU010000002">
    <property type="protein sequence ID" value="MDQ0111399.1"/>
    <property type="molecule type" value="Genomic_DNA"/>
</dbReference>
<evidence type="ECO:0000313" key="2">
    <source>
        <dbReference type="Proteomes" id="UP001229346"/>
    </source>
</evidence>
<dbReference type="Pfam" id="PF04445">
    <property type="entry name" value="SAM_MT"/>
    <property type="match status" value="1"/>
</dbReference>
<comment type="caution">
    <text evidence="1">The sequence shown here is derived from an EMBL/GenBank/DDBJ whole genome shotgun (WGS) entry which is preliminary data.</text>
</comment>
<reference evidence="1 2" key="1">
    <citation type="submission" date="2023-07" db="EMBL/GenBank/DDBJ databases">
        <title>Sorghum-associated microbial communities from plants grown in Nebraska, USA.</title>
        <authorList>
            <person name="Schachtman D."/>
        </authorList>
    </citation>
    <scope>NUCLEOTIDE SEQUENCE [LARGE SCALE GENOMIC DNA]</scope>
    <source>
        <strain evidence="1 2">CC482</strain>
    </source>
</reference>
<dbReference type="Proteomes" id="UP001229346">
    <property type="component" value="Unassembled WGS sequence"/>
</dbReference>
<proteinExistence type="predicted"/>
<name>A0ABT9TZA4_PAEHA</name>
<protein>
    <submittedName>
        <fullName evidence="1">16S rRNA G966 N2-methylase RsmD</fullName>
    </submittedName>
</protein>
<dbReference type="SUPFAM" id="SSF53335">
    <property type="entry name" value="S-adenosyl-L-methionine-dependent methyltransferases"/>
    <property type="match status" value="1"/>
</dbReference>